<evidence type="ECO:0000256" key="1">
    <source>
        <dbReference type="ARBA" id="ARBA00022679"/>
    </source>
</evidence>
<dbReference type="InterPro" id="IPR013751">
    <property type="entry name" value="ACP_syn_III_N"/>
</dbReference>
<dbReference type="GO" id="GO:0044550">
    <property type="term" value="P:secondary metabolite biosynthetic process"/>
    <property type="evidence" value="ECO:0007669"/>
    <property type="project" value="TreeGrafter"/>
</dbReference>
<dbReference type="NCBIfam" id="NF003274">
    <property type="entry name" value="PRK04262.1"/>
    <property type="match status" value="1"/>
</dbReference>
<dbReference type="Proteomes" id="UP000178776">
    <property type="component" value="Chromosome"/>
</dbReference>
<gene>
    <name evidence="5" type="ORF">BKX93_21170</name>
</gene>
<feature type="domain" description="Beta-ketoacyl-[acyl-carrier-protein] synthase III N-terminal" evidence="4">
    <location>
        <begin position="108"/>
        <end position="169"/>
    </location>
</feature>
<dbReference type="GO" id="GO:0006633">
    <property type="term" value="P:fatty acid biosynthetic process"/>
    <property type="evidence" value="ECO:0007669"/>
    <property type="project" value="InterPro"/>
</dbReference>
<dbReference type="PANTHER" id="PTHR34069:SF2">
    <property type="entry name" value="BETA-KETOACYL-[ACYL-CARRIER-PROTEIN] SYNTHASE III"/>
    <property type="match status" value="1"/>
</dbReference>
<dbReference type="SUPFAM" id="SSF53901">
    <property type="entry name" value="Thiolase-like"/>
    <property type="match status" value="1"/>
</dbReference>
<evidence type="ECO:0000256" key="2">
    <source>
        <dbReference type="ARBA" id="ARBA00023315"/>
    </source>
</evidence>
<dbReference type="STRING" id="1108595.BKX93_21170"/>
<feature type="domain" description="Beta-ketoacyl-[acyl-carrier-protein] synthase III C-terminal" evidence="3">
    <location>
        <begin position="224"/>
        <end position="311"/>
    </location>
</feature>
<accession>A0A1D9LM10</accession>
<sequence>MKKAGIVSYGSAIPVCRLKIEDVVDVWKNTEAALVRDHLGVSERAVLQPDEDVITLGVLAAQRALEHGGHPRLDALYLGTCTNPYESRASAAVILEMLGQGYDLYCADIQFAGKSGTSALQIGQALVSAGMAEHALIVAADAIGRHTAPGDLTESYAGAGAAALVLGSGKVIAEIDATFSCAADVADNIRPQGERYIRSGMGLGSDKNGIGLEEQTRRAVRGLLDKLKSSPSDFDYAVFQQNVAATPRSLGRQLGFAAEQVEPALFAGSVGDTGSASPLLGLIQALDQAKPGQRILLASYGFGAGSDAVALTVTDEIVEHQRRAKPLAAQLAAKRHIDYGTAIKYEFKYLRPDYALTAYL</sequence>
<dbReference type="Pfam" id="PF08545">
    <property type="entry name" value="ACP_syn_III"/>
    <property type="match status" value="1"/>
</dbReference>
<evidence type="ECO:0000259" key="3">
    <source>
        <dbReference type="Pfam" id="PF08541"/>
    </source>
</evidence>
<dbReference type="RefSeq" id="WP_070981261.1">
    <property type="nucleotide sequence ID" value="NZ_CP017707.1"/>
</dbReference>
<dbReference type="GO" id="GO:0004315">
    <property type="term" value="F:3-oxoacyl-[acyl-carrier-protein] synthase activity"/>
    <property type="evidence" value="ECO:0007669"/>
    <property type="project" value="InterPro"/>
</dbReference>
<dbReference type="CDD" id="cd00827">
    <property type="entry name" value="init_cond_enzymes"/>
    <property type="match status" value="1"/>
</dbReference>
<name>A0A1D9LM10_9NEIS</name>
<dbReference type="GeneID" id="68843711"/>
<dbReference type="PANTHER" id="PTHR34069">
    <property type="entry name" value="3-OXOACYL-[ACYL-CARRIER-PROTEIN] SYNTHASE 3"/>
    <property type="match status" value="1"/>
</dbReference>
<dbReference type="AlphaFoldDB" id="A0A1D9LM10"/>
<dbReference type="InterPro" id="IPR013747">
    <property type="entry name" value="ACP_syn_III_C"/>
</dbReference>
<keyword evidence="2" id="KW-0012">Acyltransferase</keyword>
<dbReference type="Gene3D" id="3.40.47.10">
    <property type="match status" value="1"/>
</dbReference>
<dbReference type="EMBL" id="CP017707">
    <property type="protein sequence ID" value="AOZ52264.1"/>
    <property type="molecule type" value="Genomic_DNA"/>
</dbReference>
<proteinExistence type="predicted"/>
<evidence type="ECO:0000313" key="6">
    <source>
        <dbReference type="Proteomes" id="UP000178776"/>
    </source>
</evidence>
<dbReference type="Pfam" id="PF08541">
    <property type="entry name" value="ACP_syn_III_C"/>
    <property type="match status" value="1"/>
</dbReference>
<evidence type="ECO:0000259" key="4">
    <source>
        <dbReference type="Pfam" id="PF08545"/>
    </source>
</evidence>
<evidence type="ECO:0000313" key="5">
    <source>
        <dbReference type="EMBL" id="AOZ52264.1"/>
    </source>
</evidence>
<protein>
    <submittedName>
        <fullName evidence="5">2,4-diacetylphloroglucinol biosynthesis protein</fullName>
    </submittedName>
</protein>
<keyword evidence="1" id="KW-0808">Transferase</keyword>
<organism evidence="5 6">
    <name type="scientific">Chromobacterium vaccinii</name>
    <dbReference type="NCBI Taxonomy" id="1108595"/>
    <lineage>
        <taxon>Bacteria</taxon>
        <taxon>Pseudomonadati</taxon>
        <taxon>Pseudomonadota</taxon>
        <taxon>Betaproteobacteria</taxon>
        <taxon>Neisseriales</taxon>
        <taxon>Chromobacteriaceae</taxon>
        <taxon>Chromobacterium</taxon>
    </lineage>
</organism>
<dbReference type="InterPro" id="IPR016039">
    <property type="entry name" value="Thiolase-like"/>
</dbReference>
<dbReference type="KEGG" id="cvc:BKX93_21170"/>
<reference evidence="5 6" key="1">
    <citation type="submission" date="2016-10" db="EMBL/GenBank/DDBJ databases">
        <title>Chromobacterium muskegensis sp. nov., an insecticidal bacterium isolated from Sphagnum bogs.</title>
        <authorList>
            <person name="Sparks M.E."/>
            <person name="Blackburn M.B."/>
            <person name="Gundersen-Rindal D.E."/>
            <person name="Mitchell A."/>
            <person name="Farrar R."/>
            <person name="Kuhar D."/>
        </authorList>
    </citation>
    <scope>NUCLEOTIDE SEQUENCE [LARGE SCALE GENOMIC DNA]</scope>
    <source>
        <strain evidence="5 6">21-1</strain>
    </source>
</reference>